<dbReference type="Gene3D" id="3.40.50.1110">
    <property type="entry name" value="SGNH hydrolase"/>
    <property type="match status" value="1"/>
</dbReference>
<dbReference type="PROSITE" id="PS51257">
    <property type="entry name" value="PROKAR_LIPOPROTEIN"/>
    <property type="match status" value="1"/>
</dbReference>
<dbReference type="RefSeq" id="WP_069828822.1">
    <property type="nucleotide sequence ID" value="NZ_MDJD01000007.1"/>
</dbReference>
<dbReference type="EMBL" id="MDJD01000007">
    <property type="protein sequence ID" value="OEK09385.1"/>
    <property type="molecule type" value="Genomic_DNA"/>
</dbReference>
<dbReference type="STRING" id="1849968.A8C32_11740"/>
<protein>
    <submittedName>
        <fullName evidence="1">G-D-S-L family lipolytic protein</fullName>
    </submittedName>
</protein>
<comment type="caution">
    <text evidence="1">The sequence shown here is derived from an EMBL/GenBank/DDBJ whole genome shotgun (WGS) entry which is preliminary data.</text>
</comment>
<keyword evidence="2" id="KW-1185">Reference proteome</keyword>
<accession>A0A1E5TDE0</accession>
<name>A0A1E5TDE0_9FLAO</name>
<dbReference type="OrthoDB" id="9764164at2"/>
<dbReference type="AlphaFoldDB" id="A0A1E5TDE0"/>
<sequence length="549" mass="58239">MNNIKYILLFVLLIGFYACNEDDNILPEETVLPELTTGTADFSNYVALGASFTAGFTDGALFRASQENSFPNILSKEFAKLGNDTFTLPLMNDNIGGLLIGGTANDRFTPRLYFYSDQDDTDNFSSGPYPLGVVPHKLDFTAEIPTTEATTKLNGTFSNMGIPGAKSFHLLFDGYGNPANLATATANPYFVRIASNSTATILGDAIAQNPTFFTLSEIGGNDVLGYATSGGDGSNLITDASTFNSVFNTLITTLTSTGAKGVITNVPYITDLPHFTTVPYNPLSPLNPNFGPQIPTLNNIFGALNQVFDVIDPSRKIVFSQTAASPVVIHDETLPNIATLITGALNTSPTFPTFVESLGLPIQASPLIAGLLGKAYGQSRQATEKDLLVLPSSSIIGTTNQASVSALMAAKVPQQLAEQFSAEGITLPLADKWVLLPSELKEINNATDAYNATIKSVIDSNDNIALVDLNNILAELASAGINFDNFSLKSNLVTGGAISLDGIHLTGRGYAYMANKFLEAIDAKFGSNFVASGNVANANDYPTNYSSEP</sequence>
<dbReference type="GO" id="GO:0016788">
    <property type="term" value="F:hydrolase activity, acting on ester bonds"/>
    <property type="evidence" value="ECO:0007669"/>
    <property type="project" value="UniProtKB-ARBA"/>
</dbReference>
<dbReference type="Proteomes" id="UP000095713">
    <property type="component" value="Unassembled WGS sequence"/>
</dbReference>
<gene>
    <name evidence="1" type="ORF">A8C32_11740</name>
</gene>
<dbReference type="InterPro" id="IPR036514">
    <property type="entry name" value="SGNH_hydro_sf"/>
</dbReference>
<proteinExistence type="predicted"/>
<reference evidence="1 2" key="1">
    <citation type="submission" date="2016-05" db="EMBL/GenBank/DDBJ databases">
        <title>Draft Genome Sequence of Algibacter sp. Strain SK-16 Isolated from the Surface Water of Aburatsubo Inlet.</title>
        <authorList>
            <person name="Wong S.-K."/>
            <person name="Yoshizawa S."/>
            <person name="Nakajima Y."/>
            <person name="Ogura Y."/>
            <person name="Tetsuya H."/>
            <person name="Hamasaki K."/>
        </authorList>
    </citation>
    <scope>NUCLEOTIDE SEQUENCE [LARGE SCALE GENOMIC DNA]</scope>
    <source>
        <strain evidence="1 2">SK-16</strain>
    </source>
</reference>
<dbReference type="SUPFAM" id="SSF52266">
    <property type="entry name" value="SGNH hydrolase"/>
    <property type="match status" value="2"/>
</dbReference>
<organism evidence="1 2">
    <name type="scientific">Flavivirga aquatica</name>
    <dbReference type="NCBI Taxonomy" id="1849968"/>
    <lineage>
        <taxon>Bacteria</taxon>
        <taxon>Pseudomonadati</taxon>
        <taxon>Bacteroidota</taxon>
        <taxon>Flavobacteriia</taxon>
        <taxon>Flavobacteriales</taxon>
        <taxon>Flavobacteriaceae</taxon>
        <taxon>Flavivirga</taxon>
    </lineage>
</organism>
<evidence type="ECO:0000313" key="1">
    <source>
        <dbReference type="EMBL" id="OEK09385.1"/>
    </source>
</evidence>
<evidence type="ECO:0000313" key="2">
    <source>
        <dbReference type="Proteomes" id="UP000095713"/>
    </source>
</evidence>